<dbReference type="AlphaFoldDB" id="A0A164WHN7"/>
<feature type="compositionally biased region" description="Low complexity" evidence="1">
    <location>
        <begin position="228"/>
        <end position="258"/>
    </location>
</feature>
<reference evidence="2 3" key="1">
    <citation type="journal article" date="2016" name="Mol. Biol. Evol.">
        <title>Comparative Genomics of Early-Diverging Mushroom-Forming Fungi Provides Insights into the Origins of Lignocellulose Decay Capabilities.</title>
        <authorList>
            <person name="Nagy L.G."/>
            <person name="Riley R."/>
            <person name="Tritt A."/>
            <person name="Adam C."/>
            <person name="Daum C."/>
            <person name="Floudas D."/>
            <person name="Sun H."/>
            <person name="Yadav J.S."/>
            <person name="Pangilinan J."/>
            <person name="Larsson K.H."/>
            <person name="Matsuura K."/>
            <person name="Barry K."/>
            <person name="Labutti K."/>
            <person name="Kuo R."/>
            <person name="Ohm R.A."/>
            <person name="Bhattacharya S.S."/>
            <person name="Shirouzu T."/>
            <person name="Yoshinaga Y."/>
            <person name="Martin F.M."/>
            <person name="Grigoriev I.V."/>
            <person name="Hibbett D.S."/>
        </authorList>
    </citation>
    <scope>NUCLEOTIDE SEQUENCE [LARGE SCALE GENOMIC DNA]</scope>
    <source>
        <strain evidence="2 3">HHB9708</strain>
    </source>
</reference>
<organism evidence="2 3">
    <name type="scientific">Sistotremastrum niveocremeum HHB9708</name>
    <dbReference type="NCBI Taxonomy" id="1314777"/>
    <lineage>
        <taxon>Eukaryota</taxon>
        <taxon>Fungi</taxon>
        <taxon>Dikarya</taxon>
        <taxon>Basidiomycota</taxon>
        <taxon>Agaricomycotina</taxon>
        <taxon>Agaricomycetes</taxon>
        <taxon>Sistotremastrales</taxon>
        <taxon>Sistotremastraceae</taxon>
        <taxon>Sertulicium</taxon>
        <taxon>Sertulicium niveocremeum</taxon>
    </lineage>
</organism>
<keyword evidence="3" id="KW-1185">Reference proteome</keyword>
<sequence>MNSSPLPSYHSFLFSKKHGNPRRPLTTKHGLAYLRNWAERVRRHRILSYRDAVGVFSEILYIGSYLNRRCDITLSFISKIFLKALGNKKTKFLRNWGQLEFQEGWTGILAQQKVFEALRHAFPYLSLDKHGPANVEYTMPMPSDLTFQQVIGIKNFANDLYIRLNSFNQLPRRTLIADMRWEICEFAEQHRGAEDIGSMVPADPNLDRPYQDEDQVPPYRPDDHDHTPSSSDSPVSQGPPSLISISSTSSSSTSSLSLPPKPSFRRTVKKPVEFQPRKPHQPWPGFPIAPPPFSPRPLPVPPTLHSSHLSKFMSLPQTSPAKEPEWLVPVRNGDRTSYIHSAFVRPITP</sequence>
<gene>
    <name evidence="2" type="ORF">SISNIDRAFT_464722</name>
</gene>
<evidence type="ECO:0000313" key="3">
    <source>
        <dbReference type="Proteomes" id="UP000076722"/>
    </source>
</evidence>
<name>A0A164WHN7_9AGAM</name>
<protein>
    <submittedName>
        <fullName evidence="2">Uncharacterized protein</fullName>
    </submittedName>
</protein>
<proteinExistence type="predicted"/>
<accession>A0A164WHN7</accession>
<dbReference type="EMBL" id="KV419402">
    <property type="protein sequence ID" value="KZS95050.1"/>
    <property type="molecule type" value="Genomic_DNA"/>
</dbReference>
<evidence type="ECO:0000256" key="1">
    <source>
        <dbReference type="SAM" id="MobiDB-lite"/>
    </source>
</evidence>
<feature type="region of interest" description="Disordered" evidence="1">
    <location>
        <begin position="195"/>
        <end position="267"/>
    </location>
</feature>
<dbReference type="Proteomes" id="UP000076722">
    <property type="component" value="Unassembled WGS sequence"/>
</dbReference>
<evidence type="ECO:0000313" key="2">
    <source>
        <dbReference type="EMBL" id="KZS95050.1"/>
    </source>
</evidence>